<dbReference type="InterPro" id="IPR011010">
    <property type="entry name" value="DNA_brk_join_enz"/>
</dbReference>
<dbReference type="GO" id="GO:0003677">
    <property type="term" value="F:DNA binding"/>
    <property type="evidence" value="ECO:0007669"/>
    <property type="project" value="InterPro"/>
</dbReference>
<gene>
    <name evidence="4" type="ORF">BMSC_0078</name>
</gene>
<protein>
    <submittedName>
        <fullName evidence="4">Phage integrase family protein</fullName>
    </submittedName>
</protein>
<organism evidence="4">
    <name type="scientific">Vibrio sp. 0908</name>
    <dbReference type="NCBI Taxonomy" id="452802"/>
    <lineage>
        <taxon>Bacteria</taxon>
        <taxon>Pseudomonadati</taxon>
        <taxon>Pseudomonadota</taxon>
        <taxon>Gammaproteobacteria</taxon>
        <taxon>Vibrionales</taxon>
        <taxon>Vibrionaceae</taxon>
        <taxon>Vibrio</taxon>
    </lineage>
</organism>
<dbReference type="GO" id="GO:0006310">
    <property type="term" value="P:DNA recombination"/>
    <property type="evidence" value="ECO:0007669"/>
    <property type="project" value="UniProtKB-KW"/>
</dbReference>
<dbReference type="InterPro" id="IPR002104">
    <property type="entry name" value="Integrase_catalytic"/>
</dbReference>
<keyword evidence="4" id="KW-0614">Plasmid</keyword>
<dbReference type="PANTHER" id="PTHR30349:SF82">
    <property type="entry name" value="INTEGRASE_RECOMBINASE YOEC-RELATED"/>
    <property type="match status" value="1"/>
</dbReference>
<dbReference type="RefSeq" id="WP_012219896.1">
    <property type="nucleotide sequence ID" value="NC_010113.1"/>
</dbReference>
<dbReference type="GO" id="GO:0015074">
    <property type="term" value="P:DNA integration"/>
    <property type="evidence" value="ECO:0007669"/>
    <property type="project" value="UniProtKB-KW"/>
</dbReference>
<dbReference type="InterPro" id="IPR013762">
    <property type="entry name" value="Integrase-like_cat_sf"/>
</dbReference>
<accession>A9M508</accession>
<dbReference type="Gene3D" id="1.10.443.10">
    <property type="entry name" value="Intergrase catalytic core"/>
    <property type="match status" value="1"/>
</dbReference>
<evidence type="ECO:0000256" key="1">
    <source>
        <dbReference type="ARBA" id="ARBA00022908"/>
    </source>
</evidence>
<evidence type="ECO:0000313" key="4">
    <source>
        <dbReference type="EMBL" id="ABX77084.1"/>
    </source>
</evidence>
<dbReference type="InterPro" id="IPR050090">
    <property type="entry name" value="Tyrosine_recombinase_XerCD"/>
</dbReference>
<dbReference type="Pfam" id="PF00589">
    <property type="entry name" value="Phage_integrase"/>
    <property type="match status" value="1"/>
</dbReference>
<keyword evidence="1" id="KW-0229">DNA integration</keyword>
<evidence type="ECO:0000259" key="3">
    <source>
        <dbReference type="PROSITE" id="PS51898"/>
    </source>
</evidence>
<keyword evidence="2" id="KW-0233">DNA recombination</keyword>
<sequence length="213" mass="24496">MIKCGEFRLAAPPERKIMKQVDPIKDLDDVRAIYNRLKKWGNHREAELVMLGCNVALRISDLLKLKFDDIKTMQLEGEDIGYVELEEKKTGKPKRLTLNRTALQCVERLRINNPEAIYLFQATGNRVKGDPKPVSRQWISTKLIDVKDSLGLDYSLNTHSLRKTFGYHAYKNGADINVLQKLFNHSSVTETFKYIGITDERVRDVYLSIDIGL</sequence>
<dbReference type="PANTHER" id="PTHR30349">
    <property type="entry name" value="PHAGE INTEGRASE-RELATED"/>
    <property type="match status" value="1"/>
</dbReference>
<geneLocation type="plasmid" evidence="4">
    <name>p0908</name>
</geneLocation>
<dbReference type="PROSITE" id="PS51898">
    <property type="entry name" value="TYR_RECOMBINASE"/>
    <property type="match status" value="1"/>
</dbReference>
<evidence type="ECO:0000256" key="2">
    <source>
        <dbReference type="ARBA" id="ARBA00023172"/>
    </source>
</evidence>
<dbReference type="SUPFAM" id="SSF56349">
    <property type="entry name" value="DNA breaking-rejoining enzymes"/>
    <property type="match status" value="1"/>
</dbReference>
<reference evidence="4" key="1">
    <citation type="journal article" date="2007" name="Appl. Environ. Microbiol.">
        <title>Sequence characterization and comparative analysis of three plasmids isolated from environmental Vibrio spp.</title>
        <authorList>
            <person name="Hazen T.H."/>
            <person name="Wu D."/>
            <person name="Eisen J.A."/>
            <person name="Sobecky P.A."/>
        </authorList>
    </citation>
    <scope>NUCLEOTIDE SEQUENCE [LARGE SCALE GENOMIC DNA]</scope>
    <source>
        <strain evidence="4">0908</strain>
        <plasmid evidence="4">p0908</plasmid>
    </source>
</reference>
<proteinExistence type="predicted"/>
<dbReference type="AlphaFoldDB" id="A9M508"/>
<feature type="domain" description="Tyr recombinase" evidence="3">
    <location>
        <begin position="20"/>
        <end position="207"/>
    </location>
</feature>
<dbReference type="EMBL" id="CP000756">
    <property type="protein sequence ID" value="ABX77084.1"/>
    <property type="molecule type" value="Genomic_DNA"/>
</dbReference>
<name>A9M508_9VIBR</name>